<proteinExistence type="predicted"/>
<dbReference type="EMBL" id="BIXY01000080">
    <property type="protein sequence ID" value="GCF10714.1"/>
    <property type="molecule type" value="Genomic_DNA"/>
</dbReference>
<reference evidence="1 2" key="1">
    <citation type="submission" date="2019-01" db="EMBL/GenBank/DDBJ databases">
        <title>Draft genome sequence of Dictyobacter sp. Uno17.</title>
        <authorList>
            <person name="Wang C.M."/>
            <person name="Zheng Y."/>
            <person name="Sakai Y."/>
            <person name="Abe K."/>
            <person name="Yokota A."/>
            <person name="Yabe S."/>
        </authorList>
    </citation>
    <scope>NUCLEOTIDE SEQUENCE [LARGE SCALE GENOMIC DNA]</scope>
    <source>
        <strain evidence="1 2">Uno17</strain>
    </source>
</reference>
<dbReference type="AlphaFoldDB" id="A0A5A5TIC5"/>
<accession>A0A5A5TIC5</accession>
<comment type="caution">
    <text evidence="1">The sequence shown here is derived from an EMBL/GenBank/DDBJ whole genome shotgun (WGS) entry which is preliminary data.</text>
</comment>
<keyword evidence="2" id="KW-1185">Reference proteome</keyword>
<gene>
    <name evidence="1" type="ORF">KDI_42780</name>
</gene>
<sequence length="75" mass="8422">MVNDGDVHFAVKQTYMHSLTYTSNFFKAPAQPQRSNTCECAQAANMVLSERWLTLPERGSIISSSLTDKTILIKK</sequence>
<protein>
    <submittedName>
        <fullName evidence="1">Uncharacterized protein</fullName>
    </submittedName>
</protein>
<evidence type="ECO:0000313" key="1">
    <source>
        <dbReference type="EMBL" id="GCF10714.1"/>
    </source>
</evidence>
<name>A0A5A5TIC5_9CHLR</name>
<evidence type="ECO:0000313" key="2">
    <source>
        <dbReference type="Proteomes" id="UP000322530"/>
    </source>
</evidence>
<organism evidence="1 2">
    <name type="scientific">Dictyobacter arantiisoli</name>
    <dbReference type="NCBI Taxonomy" id="2014874"/>
    <lineage>
        <taxon>Bacteria</taxon>
        <taxon>Bacillati</taxon>
        <taxon>Chloroflexota</taxon>
        <taxon>Ktedonobacteria</taxon>
        <taxon>Ktedonobacterales</taxon>
        <taxon>Dictyobacteraceae</taxon>
        <taxon>Dictyobacter</taxon>
    </lineage>
</organism>
<dbReference type="Proteomes" id="UP000322530">
    <property type="component" value="Unassembled WGS sequence"/>
</dbReference>